<comment type="cofactor">
    <cofactor evidence="1">
        <name>FAD</name>
        <dbReference type="ChEBI" id="CHEBI:57692"/>
    </cofactor>
</comment>
<evidence type="ECO:0000313" key="5">
    <source>
        <dbReference type="EMBL" id="KAJ5098022.1"/>
    </source>
</evidence>
<gene>
    <name evidence="5" type="ORF">N7532_005023</name>
</gene>
<keyword evidence="6" id="KW-1185">Reference proteome</keyword>
<dbReference type="AlphaFoldDB" id="A0A9W9FD74"/>
<dbReference type="GO" id="GO:0016491">
    <property type="term" value="F:oxidoreductase activity"/>
    <property type="evidence" value="ECO:0007669"/>
    <property type="project" value="UniProtKB-KW"/>
</dbReference>
<protein>
    <submittedName>
        <fullName evidence="5">Glucose-methanol-choline oxidoreductase</fullName>
    </submittedName>
</protein>
<accession>A0A9W9FD74</accession>
<dbReference type="SUPFAM" id="SSF51905">
    <property type="entry name" value="FAD/NAD(P)-binding domain"/>
    <property type="match status" value="1"/>
</dbReference>
<reference evidence="5" key="1">
    <citation type="submission" date="2022-11" db="EMBL/GenBank/DDBJ databases">
        <authorList>
            <person name="Petersen C."/>
        </authorList>
    </citation>
    <scope>NUCLEOTIDE SEQUENCE</scope>
    <source>
        <strain evidence="5">IBT 30761</strain>
    </source>
</reference>
<organism evidence="5 6">
    <name type="scientific">Penicillium argentinense</name>
    <dbReference type="NCBI Taxonomy" id="1131581"/>
    <lineage>
        <taxon>Eukaryota</taxon>
        <taxon>Fungi</taxon>
        <taxon>Dikarya</taxon>
        <taxon>Ascomycota</taxon>
        <taxon>Pezizomycotina</taxon>
        <taxon>Eurotiomycetes</taxon>
        <taxon>Eurotiomycetidae</taxon>
        <taxon>Eurotiales</taxon>
        <taxon>Aspergillaceae</taxon>
        <taxon>Penicillium</taxon>
    </lineage>
</organism>
<dbReference type="Gene3D" id="3.30.560.10">
    <property type="entry name" value="Glucose Oxidase, domain 3"/>
    <property type="match status" value="2"/>
</dbReference>
<keyword evidence="2" id="KW-0285">Flavoprotein</keyword>
<name>A0A9W9FD74_9EURO</name>
<dbReference type="OrthoDB" id="269227at2759"/>
<dbReference type="Gene3D" id="3.50.50.60">
    <property type="entry name" value="FAD/NAD(P)-binding domain"/>
    <property type="match status" value="2"/>
</dbReference>
<comment type="caution">
    <text evidence="5">The sequence shown here is derived from an EMBL/GenBank/DDBJ whole genome shotgun (WGS) entry which is preliminary data.</text>
</comment>
<evidence type="ECO:0000256" key="1">
    <source>
        <dbReference type="ARBA" id="ARBA00001974"/>
    </source>
</evidence>
<proteinExistence type="predicted"/>
<dbReference type="RefSeq" id="XP_056473676.1">
    <property type="nucleotide sequence ID" value="XM_056617517.1"/>
</dbReference>
<evidence type="ECO:0000313" key="6">
    <source>
        <dbReference type="Proteomes" id="UP001149074"/>
    </source>
</evidence>
<keyword evidence="3" id="KW-0274">FAD</keyword>
<dbReference type="GeneID" id="81356496"/>
<evidence type="ECO:0000256" key="3">
    <source>
        <dbReference type="ARBA" id="ARBA00022827"/>
    </source>
</evidence>
<dbReference type="Gene3D" id="4.10.450.10">
    <property type="entry name" value="Glucose Oxidase, domain 2"/>
    <property type="match status" value="1"/>
</dbReference>
<dbReference type="InterPro" id="IPR036188">
    <property type="entry name" value="FAD/NAD-bd_sf"/>
</dbReference>
<sequence length="243" mass="25955">MAPYLRKFHSYTTPSEATAELLDTARYMRDGKHGSKVPAPVSLPDVLGLGGGGGDICAAGWQTNADPIDGRKLGAFTSPLTIDSKSGKRGYAAAYYSSKVEARPSLKLPAETMVERILLEHENEETLVTGVQIQTPSGICHIRANKECIFVQKAHDISMVINNSGVGENLQDHGLATINFEVADGQVSGDIMRDPNVVQAAGKIYEETRSRPLAGMLLSMAYLPLVNGSGAVPREEIGSLSSK</sequence>
<dbReference type="InterPro" id="IPR027424">
    <property type="entry name" value="Glucose_Oxidase_domain_2"/>
</dbReference>
<evidence type="ECO:0000256" key="4">
    <source>
        <dbReference type="ARBA" id="ARBA00023002"/>
    </source>
</evidence>
<reference evidence="5" key="2">
    <citation type="journal article" date="2023" name="IMA Fungus">
        <title>Comparative genomic study of the Penicillium genus elucidates a diverse pangenome and 15 lateral gene transfer events.</title>
        <authorList>
            <person name="Petersen C."/>
            <person name="Sorensen T."/>
            <person name="Nielsen M.R."/>
            <person name="Sondergaard T.E."/>
            <person name="Sorensen J.L."/>
            <person name="Fitzpatrick D.A."/>
            <person name="Frisvad J.C."/>
            <person name="Nielsen K.L."/>
        </authorList>
    </citation>
    <scope>NUCLEOTIDE SEQUENCE</scope>
    <source>
        <strain evidence="5">IBT 30761</strain>
    </source>
</reference>
<dbReference type="Proteomes" id="UP001149074">
    <property type="component" value="Unassembled WGS sequence"/>
</dbReference>
<dbReference type="EMBL" id="JAPQKI010000005">
    <property type="protein sequence ID" value="KAJ5098022.1"/>
    <property type="molecule type" value="Genomic_DNA"/>
</dbReference>
<evidence type="ECO:0000256" key="2">
    <source>
        <dbReference type="ARBA" id="ARBA00022630"/>
    </source>
</evidence>
<keyword evidence="4" id="KW-0560">Oxidoreductase</keyword>